<feature type="non-terminal residue" evidence="1">
    <location>
        <position position="122"/>
    </location>
</feature>
<dbReference type="AlphaFoldDB" id="A0A9P5WX34"/>
<evidence type="ECO:0000313" key="1">
    <source>
        <dbReference type="EMBL" id="KAF9440012.1"/>
    </source>
</evidence>
<dbReference type="Proteomes" id="UP000807342">
    <property type="component" value="Unassembled WGS sequence"/>
</dbReference>
<accession>A0A9P5WX34</accession>
<comment type="caution">
    <text evidence="1">The sequence shown here is derived from an EMBL/GenBank/DDBJ whole genome shotgun (WGS) entry which is preliminary data.</text>
</comment>
<proteinExistence type="predicted"/>
<reference evidence="1" key="1">
    <citation type="submission" date="2020-11" db="EMBL/GenBank/DDBJ databases">
        <authorList>
            <consortium name="DOE Joint Genome Institute"/>
            <person name="Ahrendt S."/>
            <person name="Riley R."/>
            <person name="Andreopoulos W."/>
            <person name="Labutti K."/>
            <person name="Pangilinan J."/>
            <person name="Ruiz-Duenas F.J."/>
            <person name="Barrasa J.M."/>
            <person name="Sanchez-Garcia M."/>
            <person name="Camarero S."/>
            <person name="Miyauchi S."/>
            <person name="Serrano A."/>
            <person name="Linde D."/>
            <person name="Babiker R."/>
            <person name="Drula E."/>
            <person name="Ayuso-Fernandez I."/>
            <person name="Pacheco R."/>
            <person name="Padilla G."/>
            <person name="Ferreira P."/>
            <person name="Barriuso J."/>
            <person name="Kellner H."/>
            <person name="Castanera R."/>
            <person name="Alfaro M."/>
            <person name="Ramirez L."/>
            <person name="Pisabarro A.G."/>
            <person name="Kuo A."/>
            <person name="Tritt A."/>
            <person name="Lipzen A."/>
            <person name="He G."/>
            <person name="Yan M."/>
            <person name="Ng V."/>
            <person name="Cullen D."/>
            <person name="Martin F."/>
            <person name="Rosso M.-N."/>
            <person name="Henrissat B."/>
            <person name="Hibbett D."/>
            <person name="Martinez A.T."/>
            <person name="Grigoriev I.V."/>
        </authorList>
    </citation>
    <scope>NUCLEOTIDE SEQUENCE</scope>
    <source>
        <strain evidence="1">MF-IS2</strain>
    </source>
</reference>
<dbReference type="InterPro" id="IPR021109">
    <property type="entry name" value="Peptidase_aspartic_dom_sf"/>
</dbReference>
<sequence>MGKKLELGLLDEGLEMVVIQRDLCHELGLVINQEKWMLMHTVNGGSEELEGCVEYLEVDVGGIKTFVHAFMVKAAPYCLLLGRPWQKGVKLGKVENGDGLLDVVVTDPLDGGQRVVVSMKER</sequence>
<name>A0A9P5WX34_9AGAR</name>
<keyword evidence="2" id="KW-1185">Reference proteome</keyword>
<dbReference type="EMBL" id="MU153008">
    <property type="protein sequence ID" value="KAF9440012.1"/>
    <property type="molecule type" value="Genomic_DNA"/>
</dbReference>
<protein>
    <submittedName>
        <fullName evidence="1">Uncharacterized protein</fullName>
    </submittedName>
</protein>
<dbReference type="Gene3D" id="2.40.70.10">
    <property type="entry name" value="Acid Proteases"/>
    <property type="match status" value="1"/>
</dbReference>
<evidence type="ECO:0000313" key="2">
    <source>
        <dbReference type="Proteomes" id="UP000807342"/>
    </source>
</evidence>
<gene>
    <name evidence="1" type="ORF">P691DRAFT_629840</name>
</gene>
<organism evidence="1 2">
    <name type="scientific">Macrolepiota fuliginosa MF-IS2</name>
    <dbReference type="NCBI Taxonomy" id="1400762"/>
    <lineage>
        <taxon>Eukaryota</taxon>
        <taxon>Fungi</taxon>
        <taxon>Dikarya</taxon>
        <taxon>Basidiomycota</taxon>
        <taxon>Agaricomycotina</taxon>
        <taxon>Agaricomycetes</taxon>
        <taxon>Agaricomycetidae</taxon>
        <taxon>Agaricales</taxon>
        <taxon>Agaricineae</taxon>
        <taxon>Agaricaceae</taxon>
        <taxon>Macrolepiota</taxon>
    </lineage>
</organism>
<dbReference type="CDD" id="cd00303">
    <property type="entry name" value="retropepsin_like"/>
    <property type="match status" value="1"/>
</dbReference>
<dbReference type="OrthoDB" id="5596707at2759"/>